<organism evidence="2 3">
    <name type="scientific">Xanthomonas arboricola pv. guizotiae</name>
    <dbReference type="NCBI Taxonomy" id="487867"/>
    <lineage>
        <taxon>Bacteria</taxon>
        <taxon>Pseudomonadati</taxon>
        <taxon>Pseudomonadota</taxon>
        <taxon>Gammaproteobacteria</taxon>
        <taxon>Lysobacterales</taxon>
        <taxon>Lysobacteraceae</taxon>
        <taxon>Xanthomonas</taxon>
    </lineage>
</organism>
<evidence type="ECO:0000256" key="1">
    <source>
        <dbReference type="SAM" id="MobiDB-lite"/>
    </source>
</evidence>
<evidence type="ECO:0000313" key="2">
    <source>
        <dbReference type="EMBL" id="PPU01750.1"/>
    </source>
</evidence>
<evidence type="ECO:0000313" key="3">
    <source>
        <dbReference type="Proteomes" id="UP000238049"/>
    </source>
</evidence>
<comment type="caution">
    <text evidence="2">The sequence shown here is derived from an EMBL/GenBank/DDBJ whole genome shotgun (WGS) entry which is preliminary data.</text>
</comment>
<dbReference type="RefSeq" id="WP_104562879.1">
    <property type="nucleotide sequence ID" value="NZ_MDSK01000014.1"/>
</dbReference>
<protein>
    <recommendedName>
        <fullName evidence="4">DUF5343 domain-containing protein</fullName>
    </recommendedName>
</protein>
<evidence type="ECO:0008006" key="4">
    <source>
        <dbReference type="Google" id="ProtNLM"/>
    </source>
</evidence>
<name>A0A2S7A4T2_9XANT</name>
<proteinExistence type="predicted"/>
<reference evidence="2 3" key="1">
    <citation type="submission" date="2016-08" db="EMBL/GenBank/DDBJ databases">
        <title>Evolution of the type three secretion system and type three effector repertoires in Xanthomonas.</title>
        <authorList>
            <person name="Merda D."/>
            <person name="Briand M."/>
            <person name="Bosis E."/>
            <person name="Rousseau C."/>
            <person name="Portier P."/>
            <person name="Jacques M.-A."/>
            <person name="Fischer-Le Saux M."/>
        </authorList>
    </citation>
    <scope>NUCLEOTIDE SEQUENCE [LARGE SCALE GENOMIC DNA]</scope>
    <source>
        <strain evidence="2 3">CFBP 7409</strain>
    </source>
</reference>
<gene>
    <name evidence="2" type="ORF">XarbCFBP7409_07095</name>
</gene>
<feature type="compositionally biased region" description="Polar residues" evidence="1">
    <location>
        <begin position="204"/>
        <end position="213"/>
    </location>
</feature>
<feature type="region of interest" description="Disordered" evidence="1">
    <location>
        <begin position="176"/>
        <end position="235"/>
    </location>
</feature>
<dbReference type="EMBL" id="MDSL01000010">
    <property type="protein sequence ID" value="PPU01750.1"/>
    <property type="molecule type" value="Genomic_DNA"/>
</dbReference>
<dbReference type="Proteomes" id="UP000238049">
    <property type="component" value="Unassembled WGS sequence"/>
</dbReference>
<sequence>MNESAPGPAKKSAKHRSPAYPGLDLKAAIERARSFYHHEKRSSANVAVAVQHWGYSPSSSGGRQTLAALISYGLLEDKGSGDQRSVTLSDLALRILLDDRPDSIERADAIRRAALLPKIHSELFSKWPSELPSNPNLRHYLLIEKKFNENSVDDFISQLRTTADFARIYATHSANAGTSSALSSEDEEQDTALPETPIEPASVNRISSGTDQPTIALVSSGKPAGGGEPKRMRQDALSLDEGQVVLQWPDRLSETSFQDLSDWLELQLRRIKRNLQSE</sequence>
<accession>A0A2S7A4T2</accession>
<feature type="region of interest" description="Disordered" evidence="1">
    <location>
        <begin position="1"/>
        <end position="20"/>
    </location>
</feature>
<dbReference type="AlphaFoldDB" id="A0A2S7A4T2"/>